<sequence length="906" mass="98953">MQPAPGRAMAPAQSQARVHSASAERSSSPGGGSRVLGLRSQSPRRGLCPRLAVSRLSLCTDAEAEVPSPTRASPTFSSALQRSSPRTTSFRMSPQRDSSEAALTRSASVRLPASSVKLGLKLERYHSAIQRSESVKCASPSRPEFLVAPVDVASKRHLFEKELVGQSREGPASSRKENLHLSRVVTSRLNLWISRTQESAQQGPQNQETLRESAAGRSPRWVPRRAPRLVRLRALRDCTQPRQPVHADSCSSSSSGAVGSHRRLPVVICWICCLTRKFSRLSEAVSTLKEDFRGSNDIIMSNKDDLENAVITEATPIREDENCEPAKNFESVDQSAKSESKSEPVASTRKRPESKPSSDLATEVLPVQASQAAGKSGWGYWGSWGKSLLSSASATVATVGQGISNVIEKAETSLGIPSPSEISTEGQYATGETNAKENGNSSPMSGPFGVFSTISTAVQSTGKSVISGGLDALEFIGKKTMDVIAEGDPGFKRTKGLMNRTSTLSQVLREAKEKEELWTSNEVTMETDKKTHYGLLFDEFQGLSHLEALEMLSRESEIKVKSILNSLSGEELETLKLELEQLKEAFSLAEFCEEEEEEKKGDEDFTKEITELFSQLHVSSKPEKLARDIHAFAIRSLAELTACSIELFHKTAALVLHGRKQEVTTIERSRALCQVDASFQTQAEVSPNQRTDSLGRKRSPWAAHERLSPKADLKVSLTGRDSRSFLGSLAKMMKEKELEKEKGKLKSMSCEKQQQKVEKMERPLYPLCVRTQEMRLARPTAHVDTLSGVTVLSSFKLLLADRCPGTKDWSDSVLVIPCIRPRNLLLIPLQPHLSRAGAQSKLLLRVIGLTASAGEEEPLAHLSTLGVTAITSDPDPPPPPPALPFPKPALDTLPSVVSDRTCFFSS</sequence>
<reference evidence="4 5" key="1">
    <citation type="journal article" date="2018" name="Mol. Genet. Genomics">
        <title>The red deer Cervus elaphus genome CerEla1.0: sequencing, annotating, genes, and chromosomes.</title>
        <authorList>
            <person name="Bana N.A."/>
            <person name="Nyiri A."/>
            <person name="Nagy J."/>
            <person name="Frank K."/>
            <person name="Nagy T."/>
            <person name="Steger V."/>
            <person name="Schiller M."/>
            <person name="Lakatos P."/>
            <person name="Sugar L."/>
            <person name="Horn P."/>
            <person name="Barta E."/>
            <person name="Orosz L."/>
        </authorList>
    </citation>
    <scope>NUCLEOTIDE SEQUENCE [LARGE SCALE GENOMIC DNA]</scope>
    <source>
        <strain evidence="4">Hungarian</strain>
    </source>
</reference>
<accession>A0A212D2J7</accession>
<feature type="region of interest" description="Disordered" evidence="3">
    <location>
        <begin position="1"/>
        <end position="41"/>
    </location>
</feature>
<dbReference type="Pfam" id="PF05334">
    <property type="entry name" value="DUF719"/>
    <property type="match status" value="1"/>
</dbReference>
<feature type="region of interest" description="Disordered" evidence="3">
    <location>
        <begin position="683"/>
        <end position="705"/>
    </location>
</feature>
<evidence type="ECO:0000256" key="2">
    <source>
        <dbReference type="ARBA" id="ARBA00022553"/>
    </source>
</evidence>
<feature type="region of interest" description="Disordered" evidence="3">
    <location>
        <begin position="314"/>
        <end position="364"/>
    </location>
</feature>
<feature type="compositionally biased region" description="Polar residues" evidence="3">
    <location>
        <begin position="683"/>
        <end position="692"/>
    </location>
</feature>
<feature type="region of interest" description="Disordered" evidence="3">
    <location>
        <begin position="416"/>
        <end position="444"/>
    </location>
</feature>
<evidence type="ECO:0000256" key="1">
    <source>
        <dbReference type="ARBA" id="ARBA00006903"/>
    </source>
</evidence>
<name>A0A212D2J7_CEREH</name>
<feature type="compositionally biased region" description="Polar residues" evidence="3">
    <location>
        <begin position="196"/>
        <end position="208"/>
    </location>
</feature>
<dbReference type="InterPro" id="IPR007998">
    <property type="entry name" value="DUF719"/>
</dbReference>
<keyword evidence="2" id="KW-0597">Phosphoprotein</keyword>
<feature type="compositionally biased region" description="Polar residues" evidence="3">
    <location>
        <begin position="420"/>
        <end position="444"/>
    </location>
</feature>
<keyword evidence="5" id="KW-1185">Reference proteome</keyword>
<dbReference type="OrthoDB" id="5597648at2759"/>
<dbReference type="EMBL" id="MKHE01000009">
    <property type="protein sequence ID" value="OWK12477.1"/>
    <property type="molecule type" value="Genomic_DNA"/>
</dbReference>
<comment type="caution">
    <text evidence="4">The sequence shown here is derived from an EMBL/GenBank/DDBJ whole genome shotgun (WGS) entry which is preliminary data.</text>
</comment>
<dbReference type="PANTHER" id="PTHR12842">
    <property type="entry name" value="FI01459P"/>
    <property type="match status" value="1"/>
</dbReference>
<evidence type="ECO:0000256" key="3">
    <source>
        <dbReference type="SAM" id="MobiDB-lite"/>
    </source>
</evidence>
<organism evidence="4 5">
    <name type="scientific">Cervus elaphus hippelaphus</name>
    <name type="common">European red deer</name>
    <dbReference type="NCBI Taxonomy" id="46360"/>
    <lineage>
        <taxon>Eukaryota</taxon>
        <taxon>Metazoa</taxon>
        <taxon>Chordata</taxon>
        <taxon>Craniata</taxon>
        <taxon>Vertebrata</taxon>
        <taxon>Euteleostomi</taxon>
        <taxon>Mammalia</taxon>
        <taxon>Eutheria</taxon>
        <taxon>Laurasiatheria</taxon>
        <taxon>Artiodactyla</taxon>
        <taxon>Ruminantia</taxon>
        <taxon>Pecora</taxon>
        <taxon>Cervidae</taxon>
        <taxon>Cervinae</taxon>
        <taxon>Cervus</taxon>
    </lineage>
</organism>
<feature type="compositionally biased region" description="Polar residues" evidence="3">
    <location>
        <begin position="12"/>
        <end position="28"/>
    </location>
</feature>
<dbReference type="AlphaFoldDB" id="A0A212D2J7"/>
<feature type="region of interest" description="Disordered" evidence="3">
    <location>
        <begin position="196"/>
        <end position="220"/>
    </location>
</feature>
<feature type="region of interest" description="Disordered" evidence="3">
    <location>
        <begin position="868"/>
        <end position="888"/>
    </location>
</feature>
<proteinExistence type="inferred from homology"/>
<dbReference type="Proteomes" id="UP000242450">
    <property type="component" value="Chromosome 9"/>
</dbReference>
<feature type="compositionally biased region" description="Polar residues" evidence="3">
    <location>
        <begin position="70"/>
        <end position="96"/>
    </location>
</feature>
<comment type="similarity">
    <text evidence="1">Belongs to the FAM114 family.</text>
</comment>
<gene>
    <name evidence="4" type="ORF">Celaphus_00003783</name>
</gene>
<feature type="compositionally biased region" description="Pro residues" evidence="3">
    <location>
        <begin position="874"/>
        <end position="887"/>
    </location>
</feature>
<dbReference type="PANTHER" id="PTHR12842:SF3">
    <property type="entry name" value="PROTEIN FAM114A2"/>
    <property type="match status" value="1"/>
</dbReference>
<protein>
    <recommendedName>
        <fullName evidence="6">FAM114A2</fullName>
    </recommendedName>
</protein>
<evidence type="ECO:0000313" key="5">
    <source>
        <dbReference type="Proteomes" id="UP000242450"/>
    </source>
</evidence>
<evidence type="ECO:0008006" key="6">
    <source>
        <dbReference type="Google" id="ProtNLM"/>
    </source>
</evidence>
<evidence type="ECO:0000313" key="4">
    <source>
        <dbReference type="EMBL" id="OWK12477.1"/>
    </source>
</evidence>
<feature type="region of interest" description="Disordered" evidence="3">
    <location>
        <begin position="63"/>
        <end position="106"/>
    </location>
</feature>